<dbReference type="InterPro" id="IPR019835">
    <property type="entry name" value="SWIB_domain"/>
</dbReference>
<dbReference type="SUPFAM" id="SSF47592">
    <property type="entry name" value="SWIB/MDM2 domain"/>
    <property type="match status" value="1"/>
</dbReference>
<sequence>MPSQYVAALVPQINGILRSSDLSTISAKGVRKQLIASGHEESVIKENRTAIDEKIAEIYEKLIANHEPGSPDGPSASGSRPDPSASAGPPSSFPEPLRKAPKVKREVEHEVKEETYAPVRRLEETDEQMAARLQAQFDAEGSSSRASRSAGALRKKSRKVVKRKKGTGDGDSDDAKPKKKRAGGGGGAFNKELVLSDALADFTGEARLSRPQVVKRIWEYVKLHDLQDPADKRFIICDDALKTVFNTDKVHMFTMNKILADHVRDPAEVAFKDEPGQNGPRQEHEPPVLVTSSQTAPVKAEPAAPAQYNSADMSTDSEPELESEDDEDY</sequence>
<dbReference type="GeneID" id="33556228"/>
<feature type="compositionally biased region" description="Basic and acidic residues" evidence="1">
    <location>
        <begin position="270"/>
        <end position="286"/>
    </location>
</feature>
<dbReference type="RefSeq" id="XP_021874630.1">
    <property type="nucleotide sequence ID" value="XM_022014420.1"/>
</dbReference>
<dbReference type="STRING" id="4999.A0A1Y1USF7"/>
<feature type="compositionally biased region" description="Acidic residues" evidence="1">
    <location>
        <begin position="315"/>
        <end position="329"/>
    </location>
</feature>
<dbReference type="AlphaFoldDB" id="A0A1Y1USF7"/>
<keyword evidence="4" id="KW-1185">Reference proteome</keyword>
<organism evidence="3 4">
    <name type="scientific">Kockovaella imperatae</name>
    <dbReference type="NCBI Taxonomy" id="4999"/>
    <lineage>
        <taxon>Eukaryota</taxon>
        <taxon>Fungi</taxon>
        <taxon>Dikarya</taxon>
        <taxon>Basidiomycota</taxon>
        <taxon>Agaricomycotina</taxon>
        <taxon>Tremellomycetes</taxon>
        <taxon>Tremellales</taxon>
        <taxon>Cuniculitremaceae</taxon>
        <taxon>Kockovaella</taxon>
    </lineage>
</organism>
<feature type="compositionally biased region" description="Low complexity" evidence="1">
    <location>
        <begin position="141"/>
        <end position="152"/>
    </location>
</feature>
<dbReference type="Gene3D" id="1.10.245.10">
    <property type="entry name" value="SWIB/MDM2 domain"/>
    <property type="match status" value="1"/>
</dbReference>
<accession>A0A1Y1USF7</accession>
<feature type="domain" description="DM2" evidence="2">
    <location>
        <begin position="188"/>
        <end position="265"/>
    </location>
</feature>
<feature type="region of interest" description="Disordered" evidence="1">
    <location>
        <begin position="135"/>
        <end position="187"/>
    </location>
</feature>
<feature type="region of interest" description="Disordered" evidence="1">
    <location>
        <begin position="270"/>
        <end position="329"/>
    </location>
</feature>
<feature type="compositionally biased region" description="Basic and acidic residues" evidence="1">
    <location>
        <begin position="103"/>
        <end position="123"/>
    </location>
</feature>
<feature type="region of interest" description="Disordered" evidence="1">
    <location>
        <begin position="62"/>
        <end position="123"/>
    </location>
</feature>
<evidence type="ECO:0000313" key="4">
    <source>
        <dbReference type="Proteomes" id="UP000193218"/>
    </source>
</evidence>
<feature type="compositionally biased region" description="Basic residues" evidence="1">
    <location>
        <begin position="153"/>
        <end position="165"/>
    </location>
</feature>
<dbReference type="PANTHER" id="PTHR13844">
    <property type="entry name" value="SWI/SNF-RELATED MATRIX-ASSOCIATED ACTIN-DEPENDENT REGULATOR OF CHROMATIN SUBFAMILY D"/>
    <property type="match status" value="1"/>
</dbReference>
<dbReference type="EMBL" id="NBSH01000001">
    <property type="protein sequence ID" value="ORX40951.1"/>
    <property type="molecule type" value="Genomic_DNA"/>
</dbReference>
<comment type="caution">
    <text evidence="3">The sequence shown here is derived from an EMBL/GenBank/DDBJ whole genome shotgun (WGS) entry which is preliminary data.</text>
</comment>
<evidence type="ECO:0000256" key="1">
    <source>
        <dbReference type="SAM" id="MobiDB-lite"/>
    </source>
</evidence>
<evidence type="ECO:0000259" key="2">
    <source>
        <dbReference type="PROSITE" id="PS51925"/>
    </source>
</evidence>
<dbReference type="Proteomes" id="UP000193218">
    <property type="component" value="Unassembled WGS sequence"/>
</dbReference>
<feature type="compositionally biased region" description="Low complexity" evidence="1">
    <location>
        <begin position="68"/>
        <end position="90"/>
    </location>
</feature>
<dbReference type="Pfam" id="PF02201">
    <property type="entry name" value="SWIB"/>
    <property type="match status" value="1"/>
</dbReference>
<dbReference type="InterPro" id="IPR003121">
    <property type="entry name" value="SWIB_MDM2_domain"/>
</dbReference>
<dbReference type="InterPro" id="IPR036885">
    <property type="entry name" value="SWIB_MDM2_dom_sf"/>
</dbReference>
<dbReference type="OrthoDB" id="10251073at2759"/>
<dbReference type="PROSITE" id="PS51925">
    <property type="entry name" value="SWIB_MDM2"/>
    <property type="match status" value="1"/>
</dbReference>
<dbReference type="InParanoid" id="A0A1Y1USF7"/>
<name>A0A1Y1USF7_9TREE</name>
<reference evidence="3 4" key="1">
    <citation type="submission" date="2017-03" db="EMBL/GenBank/DDBJ databases">
        <title>Widespread Adenine N6-methylation of Active Genes in Fungi.</title>
        <authorList>
            <consortium name="DOE Joint Genome Institute"/>
            <person name="Mondo S.J."/>
            <person name="Dannebaum R.O."/>
            <person name="Kuo R.C."/>
            <person name="Louie K.B."/>
            <person name="Bewick A.J."/>
            <person name="Labutti K."/>
            <person name="Haridas S."/>
            <person name="Kuo A."/>
            <person name="Salamov A."/>
            <person name="Ahrendt S.R."/>
            <person name="Lau R."/>
            <person name="Bowen B.P."/>
            <person name="Lipzen A."/>
            <person name="Sullivan W."/>
            <person name="Andreopoulos W.B."/>
            <person name="Clum A."/>
            <person name="Lindquist E."/>
            <person name="Daum C."/>
            <person name="Northen T.R."/>
            <person name="Ramamoorthy G."/>
            <person name="Schmitz R.J."/>
            <person name="Gryganskyi A."/>
            <person name="Culley D."/>
            <person name="Magnuson J."/>
            <person name="James T.Y."/>
            <person name="O'Malley M.A."/>
            <person name="Stajich J.E."/>
            <person name="Spatafora J.W."/>
            <person name="Visel A."/>
            <person name="Grigoriev I.V."/>
        </authorList>
    </citation>
    <scope>NUCLEOTIDE SEQUENCE [LARGE SCALE GENOMIC DNA]</scope>
    <source>
        <strain evidence="3 4">NRRL Y-17943</strain>
    </source>
</reference>
<dbReference type="SMART" id="SM00151">
    <property type="entry name" value="SWIB"/>
    <property type="match status" value="1"/>
</dbReference>
<protein>
    <recommendedName>
        <fullName evidence="2">DM2 domain-containing protein</fullName>
    </recommendedName>
</protein>
<evidence type="ECO:0000313" key="3">
    <source>
        <dbReference type="EMBL" id="ORX40951.1"/>
    </source>
</evidence>
<proteinExistence type="predicted"/>
<dbReference type="CDD" id="cd10567">
    <property type="entry name" value="SWIB-MDM2_like"/>
    <property type="match status" value="1"/>
</dbReference>
<gene>
    <name evidence="3" type="ORF">BD324DRAFT_612658</name>
</gene>